<keyword evidence="3" id="KW-1185">Reference proteome</keyword>
<evidence type="ECO:0000256" key="1">
    <source>
        <dbReference type="SAM" id="SignalP"/>
    </source>
</evidence>
<organism evidence="2 3">
    <name type="scientific">Dorcoceras hygrometricum</name>
    <dbReference type="NCBI Taxonomy" id="472368"/>
    <lineage>
        <taxon>Eukaryota</taxon>
        <taxon>Viridiplantae</taxon>
        <taxon>Streptophyta</taxon>
        <taxon>Embryophyta</taxon>
        <taxon>Tracheophyta</taxon>
        <taxon>Spermatophyta</taxon>
        <taxon>Magnoliopsida</taxon>
        <taxon>eudicotyledons</taxon>
        <taxon>Gunneridae</taxon>
        <taxon>Pentapetalae</taxon>
        <taxon>asterids</taxon>
        <taxon>lamiids</taxon>
        <taxon>Lamiales</taxon>
        <taxon>Gesneriaceae</taxon>
        <taxon>Didymocarpoideae</taxon>
        <taxon>Trichosporeae</taxon>
        <taxon>Loxocarpinae</taxon>
        <taxon>Dorcoceras</taxon>
    </lineage>
</organism>
<dbReference type="EMBL" id="KQ998100">
    <property type="protein sequence ID" value="KZV43559.1"/>
    <property type="molecule type" value="Genomic_DNA"/>
</dbReference>
<dbReference type="Gene3D" id="2.40.360.20">
    <property type="match status" value="1"/>
</dbReference>
<evidence type="ECO:0000313" key="3">
    <source>
        <dbReference type="Proteomes" id="UP000250235"/>
    </source>
</evidence>
<sequence length="244" mass="26915">MSRRLLLSVMLSVFCGSVCAQTIDAPQLKAGDTWVYSDTVQKGTRGWNNSTMVSTLEEIEGDRILIGTKRQGSTQPPSEQTFGLDWSRSRDVDGKQTVVNQPLDFPMKIGKKWEIGYTEANPPSNKAHSSETIHEIYRVAGWEDIQVPAGKFKAVKIEAEGQWTAVMARAAVGGTRTVATAGGVTAVSQAGRIDPRTVSGRLYKAFWYVPADKRFVKAVEEYYNANDVLSERYTEELVSFKPGA</sequence>
<feature type="signal peptide" evidence="1">
    <location>
        <begin position="1"/>
        <end position="20"/>
    </location>
</feature>
<accession>A0A2Z7CAI9</accession>
<feature type="chain" id="PRO_5016367072" evidence="1">
    <location>
        <begin position="21"/>
        <end position="244"/>
    </location>
</feature>
<keyword evidence="1" id="KW-0732">Signal</keyword>
<reference evidence="2 3" key="1">
    <citation type="journal article" date="2015" name="Proc. Natl. Acad. Sci. U.S.A.">
        <title>The resurrection genome of Boea hygrometrica: A blueprint for survival of dehydration.</title>
        <authorList>
            <person name="Xiao L."/>
            <person name="Yang G."/>
            <person name="Zhang L."/>
            <person name="Yang X."/>
            <person name="Zhao S."/>
            <person name="Ji Z."/>
            <person name="Zhou Q."/>
            <person name="Hu M."/>
            <person name="Wang Y."/>
            <person name="Chen M."/>
            <person name="Xu Y."/>
            <person name="Jin H."/>
            <person name="Xiao X."/>
            <person name="Hu G."/>
            <person name="Bao F."/>
            <person name="Hu Y."/>
            <person name="Wan P."/>
            <person name="Li L."/>
            <person name="Deng X."/>
            <person name="Kuang T."/>
            <person name="Xiang C."/>
            <person name="Zhu J.K."/>
            <person name="Oliver M.J."/>
            <person name="He Y."/>
        </authorList>
    </citation>
    <scope>NUCLEOTIDE SEQUENCE [LARGE SCALE GENOMIC DNA]</scope>
    <source>
        <strain evidence="3">cv. XS01</strain>
    </source>
</reference>
<proteinExistence type="predicted"/>
<evidence type="ECO:0000313" key="2">
    <source>
        <dbReference type="EMBL" id="KZV43559.1"/>
    </source>
</evidence>
<dbReference type="Proteomes" id="UP000250235">
    <property type="component" value="Unassembled WGS sequence"/>
</dbReference>
<protein>
    <submittedName>
        <fullName evidence="2">Uncharacterized protein</fullName>
    </submittedName>
</protein>
<name>A0A2Z7CAI9_9LAMI</name>
<dbReference type="AlphaFoldDB" id="A0A2Z7CAI9"/>
<gene>
    <name evidence="2" type="ORF">F511_08047</name>
</gene>